<dbReference type="PANTHER" id="PTHR11183">
    <property type="entry name" value="GLYCOGENIN SUBFAMILY MEMBER"/>
    <property type="match status" value="1"/>
</dbReference>
<evidence type="ECO:0008006" key="4">
    <source>
        <dbReference type="Google" id="ProtNLM"/>
    </source>
</evidence>
<dbReference type="InterPro" id="IPR050587">
    <property type="entry name" value="GNT1/Glycosyltrans_8"/>
</dbReference>
<evidence type="ECO:0000313" key="3">
    <source>
        <dbReference type="Proteomes" id="UP000693970"/>
    </source>
</evidence>
<evidence type="ECO:0000256" key="1">
    <source>
        <dbReference type="SAM" id="MobiDB-lite"/>
    </source>
</evidence>
<keyword evidence="3" id="KW-1185">Reference proteome</keyword>
<dbReference type="Proteomes" id="UP000693970">
    <property type="component" value="Unassembled WGS sequence"/>
</dbReference>
<protein>
    <recommendedName>
        <fullName evidence="4">Hexosyltransferase</fullName>
    </recommendedName>
</protein>
<reference evidence="2" key="1">
    <citation type="journal article" date="2021" name="Sci. Rep.">
        <title>Diploid genomic architecture of Nitzschia inconspicua, an elite biomass production diatom.</title>
        <authorList>
            <person name="Oliver A."/>
            <person name="Podell S."/>
            <person name="Pinowska A."/>
            <person name="Traller J.C."/>
            <person name="Smith S.R."/>
            <person name="McClure R."/>
            <person name="Beliaev A."/>
            <person name="Bohutskyi P."/>
            <person name="Hill E.A."/>
            <person name="Rabines A."/>
            <person name="Zheng H."/>
            <person name="Allen L.Z."/>
            <person name="Kuo A."/>
            <person name="Grigoriev I.V."/>
            <person name="Allen A.E."/>
            <person name="Hazlebeck D."/>
            <person name="Allen E.E."/>
        </authorList>
    </citation>
    <scope>NUCLEOTIDE SEQUENCE</scope>
    <source>
        <strain evidence="2">Hildebrandi</strain>
    </source>
</reference>
<dbReference type="OrthoDB" id="202844at2759"/>
<organism evidence="2 3">
    <name type="scientific">Nitzschia inconspicua</name>
    <dbReference type="NCBI Taxonomy" id="303405"/>
    <lineage>
        <taxon>Eukaryota</taxon>
        <taxon>Sar</taxon>
        <taxon>Stramenopiles</taxon>
        <taxon>Ochrophyta</taxon>
        <taxon>Bacillariophyta</taxon>
        <taxon>Bacillariophyceae</taxon>
        <taxon>Bacillariophycidae</taxon>
        <taxon>Bacillariales</taxon>
        <taxon>Bacillariaceae</taxon>
        <taxon>Nitzschia</taxon>
    </lineage>
</organism>
<proteinExistence type="predicted"/>
<dbReference type="EMBL" id="JAGRRH010000027">
    <property type="protein sequence ID" value="KAG7340276.1"/>
    <property type="molecule type" value="Genomic_DNA"/>
</dbReference>
<evidence type="ECO:0000313" key="2">
    <source>
        <dbReference type="EMBL" id="KAG7340276.1"/>
    </source>
</evidence>
<feature type="compositionally biased region" description="Polar residues" evidence="1">
    <location>
        <begin position="484"/>
        <end position="494"/>
    </location>
</feature>
<name>A0A9K3KBT8_9STRA</name>
<sequence length="535" mass="61808">MFLRQQRLRCSTSSLVIIILIAAALAAQFRVFHRFLLLTVNDELADENNIYKASIPPISSQPNNKSTTRLVSSKNTNFTVVRENRWPNSIKILRNSTTITTTAIPSRPLSLRVPSLYPNNYNAKPKWAYAFLVSGCENSENRKGYQGFLNNIVVTVQRLRDMGSVADFVLFVQMSSSTTARRLPHDEEDLLRRLTVDVRYLPKMRSHIHETFYAVVQEKFRVLTLLEYDKVLFLDADILPLCNLDYIFFLSDESVGNNTTQQVPTALPFFKENVIVAEKTEASNAGFFLVTPHNGDWSLLQQVIRQKEEKALALPWPHFNEAEGWGHVITPPDYWRPLNGSKLHRWKWHAVFADQGLLYYWTKYVKMNVSIIIGDEIEHWSSTNGQKEVTLERIDKGSPLDAFSCIRQFHSTRMQPPPYRDFHHFTGTSKPWEFSNLSRPILESDWRPHNSTMKVGRRLASRINTWRETLLKVQQMSNHNFSILKEGNSSTNAPSNPPRPSPVGRFSTYEAMIAHIKAKMFFGWRHYEKDGETNR</sequence>
<reference evidence="2" key="2">
    <citation type="submission" date="2021-04" db="EMBL/GenBank/DDBJ databases">
        <authorList>
            <person name="Podell S."/>
        </authorList>
    </citation>
    <scope>NUCLEOTIDE SEQUENCE</scope>
    <source>
        <strain evidence="2">Hildebrandi</strain>
    </source>
</reference>
<accession>A0A9K3KBT8</accession>
<gene>
    <name evidence="2" type="ORF">IV203_023819</name>
</gene>
<feature type="region of interest" description="Disordered" evidence="1">
    <location>
        <begin position="484"/>
        <end position="504"/>
    </location>
</feature>
<dbReference type="AlphaFoldDB" id="A0A9K3KBT8"/>
<comment type="caution">
    <text evidence="2">The sequence shown here is derived from an EMBL/GenBank/DDBJ whole genome shotgun (WGS) entry which is preliminary data.</text>
</comment>